<name>A0A7J7KS43_BUGNE</name>
<proteinExistence type="predicted"/>
<evidence type="ECO:0000313" key="3">
    <source>
        <dbReference type="Proteomes" id="UP000593567"/>
    </source>
</evidence>
<gene>
    <name evidence="2" type="ORF">EB796_000766</name>
</gene>
<sequence length="382" mass="42298">MEMEGSGSTSVMPTENTSADNSDAESGDTIMTDIDDSGQDNLPTVPSANPSASKQKDGSSDSDIKEVSTAENTLSLTGAAGSIVSSESSSLSDLSDPNPAVDFKAKKLFFQVYSSEAPDGSETAHSVIRSLISAASGSSSTTLSIFEAIFKSTRGSDYLFYVTEILAKDCIPDKPEAVLVDLLTNLNNFVHFVKEEYLEKVKTHEYSVEHFTTLLKMQEERRRVELKGIVQSNSFPKKGMLLFNIATHFYLLLVQEIVSLKDLPDCEESRSFIKEVTDLLKSCAEFVLRSFNTHWKARLEGISYVSIRKKSLVDKGKSLKRKHADSQKYELSAIIMDNYCLTGERVKLHQTECDYESVEAESSDLLTLANSLRDDYIIAKKY</sequence>
<dbReference type="AlphaFoldDB" id="A0A7J7KS43"/>
<accession>A0A7J7KS43</accession>
<reference evidence="2" key="1">
    <citation type="submission" date="2020-06" db="EMBL/GenBank/DDBJ databases">
        <title>Draft genome of Bugula neritina, a colonial animal packing powerful symbionts and potential medicines.</title>
        <authorList>
            <person name="Rayko M."/>
        </authorList>
    </citation>
    <scope>NUCLEOTIDE SEQUENCE [LARGE SCALE GENOMIC DNA]</scope>
    <source>
        <strain evidence="2">Kwan_BN1</strain>
    </source>
</reference>
<dbReference type="EMBL" id="VXIV02000093">
    <property type="protein sequence ID" value="KAF6040925.1"/>
    <property type="molecule type" value="Genomic_DNA"/>
</dbReference>
<organism evidence="2 3">
    <name type="scientific">Bugula neritina</name>
    <name type="common">Brown bryozoan</name>
    <name type="synonym">Sertularia neritina</name>
    <dbReference type="NCBI Taxonomy" id="10212"/>
    <lineage>
        <taxon>Eukaryota</taxon>
        <taxon>Metazoa</taxon>
        <taxon>Spiralia</taxon>
        <taxon>Lophotrochozoa</taxon>
        <taxon>Bryozoa</taxon>
        <taxon>Gymnolaemata</taxon>
        <taxon>Cheilostomatida</taxon>
        <taxon>Flustrina</taxon>
        <taxon>Buguloidea</taxon>
        <taxon>Bugulidae</taxon>
        <taxon>Bugula</taxon>
    </lineage>
</organism>
<feature type="compositionally biased region" description="Polar residues" evidence="1">
    <location>
        <begin position="1"/>
        <end position="21"/>
    </location>
</feature>
<protein>
    <submittedName>
        <fullName evidence="2">Uncharacterized protein</fullName>
    </submittedName>
</protein>
<feature type="region of interest" description="Disordered" evidence="1">
    <location>
        <begin position="1"/>
        <end position="68"/>
    </location>
</feature>
<evidence type="ECO:0000256" key="1">
    <source>
        <dbReference type="SAM" id="MobiDB-lite"/>
    </source>
</evidence>
<feature type="compositionally biased region" description="Polar residues" evidence="1">
    <location>
        <begin position="39"/>
        <end position="53"/>
    </location>
</feature>
<feature type="compositionally biased region" description="Basic and acidic residues" evidence="1">
    <location>
        <begin position="54"/>
        <end position="68"/>
    </location>
</feature>
<evidence type="ECO:0000313" key="2">
    <source>
        <dbReference type="EMBL" id="KAF6040925.1"/>
    </source>
</evidence>
<dbReference type="Proteomes" id="UP000593567">
    <property type="component" value="Unassembled WGS sequence"/>
</dbReference>
<comment type="caution">
    <text evidence="2">The sequence shown here is derived from an EMBL/GenBank/DDBJ whole genome shotgun (WGS) entry which is preliminary data.</text>
</comment>
<keyword evidence="3" id="KW-1185">Reference proteome</keyword>